<name>A0AAV7SNU9_PLEWA</name>
<sequence>MWEDRFGGETHQTGLQGGSKPAPMEGRPKPLRWQVLEPLDHKGVRSSLSLVIRRKATPFLVLCAHRGTEGTIYKKAPDLVEPKLTGESSLGPADSQAWAPLGYGKLEEGSTRPGSGGGPAGAPEPKLAEEASPGPVDSQVWAPQGTAGWRKRASTPGLVGVQLRPLNPN</sequence>
<gene>
    <name evidence="2" type="ORF">NDU88_006094</name>
</gene>
<organism evidence="2 3">
    <name type="scientific">Pleurodeles waltl</name>
    <name type="common">Iberian ribbed newt</name>
    <dbReference type="NCBI Taxonomy" id="8319"/>
    <lineage>
        <taxon>Eukaryota</taxon>
        <taxon>Metazoa</taxon>
        <taxon>Chordata</taxon>
        <taxon>Craniata</taxon>
        <taxon>Vertebrata</taxon>
        <taxon>Euteleostomi</taxon>
        <taxon>Amphibia</taxon>
        <taxon>Batrachia</taxon>
        <taxon>Caudata</taxon>
        <taxon>Salamandroidea</taxon>
        <taxon>Salamandridae</taxon>
        <taxon>Pleurodelinae</taxon>
        <taxon>Pleurodeles</taxon>
    </lineage>
</organism>
<protein>
    <submittedName>
        <fullName evidence="2">Uncharacterized protein</fullName>
    </submittedName>
</protein>
<evidence type="ECO:0000313" key="3">
    <source>
        <dbReference type="Proteomes" id="UP001066276"/>
    </source>
</evidence>
<dbReference type="Proteomes" id="UP001066276">
    <property type="component" value="Chromosome 4_2"/>
</dbReference>
<evidence type="ECO:0000313" key="2">
    <source>
        <dbReference type="EMBL" id="KAJ1165677.1"/>
    </source>
</evidence>
<feature type="region of interest" description="Disordered" evidence="1">
    <location>
        <begin position="1"/>
        <end position="30"/>
    </location>
</feature>
<proteinExistence type="predicted"/>
<feature type="region of interest" description="Disordered" evidence="1">
    <location>
        <begin position="82"/>
        <end position="169"/>
    </location>
</feature>
<reference evidence="2" key="1">
    <citation type="journal article" date="2022" name="bioRxiv">
        <title>Sequencing and chromosome-scale assembly of the giantPleurodeles waltlgenome.</title>
        <authorList>
            <person name="Brown T."/>
            <person name="Elewa A."/>
            <person name="Iarovenko S."/>
            <person name="Subramanian E."/>
            <person name="Araus A.J."/>
            <person name="Petzold A."/>
            <person name="Susuki M."/>
            <person name="Suzuki K.-i.T."/>
            <person name="Hayashi T."/>
            <person name="Toyoda A."/>
            <person name="Oliveira C."/>
            <person name="Osipova E."/>
            <person name="Leigh N.D."/>
            <person name="Simon A."/>
            <person name="Yun M.H."/>
        </authorList>
    </citation>
    <scope>NUCLEOTIDE SEQUENCE</scope>
    <source>
        <strain evidence="2">20211129_DDA</strain>
        <tissue evidence="2">Liver</tissue>
    </source>
</reference>
<dbReference type="EMBL" id="JANPWB010000008">
    <property type="protein sequence ID" value="KAJ1165677.1"/>
    <property type="molecule type" value="Genomic_DNA"/>
</dbReference>
<dbReference type="AlphaFoldDB" id="A0AAV7SNU9"/>
<accession>A0AAV7SNU9</accession>
<comment type="caution">
    <text evidence="2">The sequence shown here is derived from an EMBL/GenBank/DDBJ whole genome shotgun (WGS) entry which is preliminary data.</text>
</comment>
<keyword evidence="3" id="KW-1185">Reference proteome</keyword>
<evidence type="ECO:0000256" key="1">
    <source>
        <dbReference type="SAM" id="MobiDB-lite"/>
    </source>
</evidence>